<dbReference type="Gene3D" id="3.30.200.20">
    <property type="entry name" value="Phosphorylase Kinase, domain 1"/>
    <property type="match status" value="1"/>
</dbReference>
<comment type="caution">
    <text evidence="10">The sequence shown here is derived from an EMBL/GenBank/DDBJ whole genome shotgun (WGS) entry which is preliminary data.</text>
</comment>
<keyword evidence="3" id="KW-0808">Transferase</keyword>
<dbReference type="CDD" id="cd14014">
    <property type="entry name" value="STKc_PknB_like"/>
    <property type="match status" value="1"/>
</dbReference>
<dbReference type="RefSeq" id="WP_073708324.1">
    <property type="nucleotide sequence ID" value="NZ_MQSV01000001.1"/>
</dbReference>
<evidence type="ECO:0000256" key="3">
    <source>
        <dbReference type="ARBA" id="ARBA00022679"/>
    </source>
</evidence>
<keyword evidence="8" id="KW-0472">Membrane</keyword>
<accession>A0A1Q5PPI0</accession>
<dbReference type="InterPro" id="IPR008271">
    <property type="entry name" value="Ser/Thr_kinase_AS"/>
</dbReference>
<dbReference type="PANTHER" id="PTHR43289:SF6">
    <property type="entry name" value="SERINE_THREONINE-PROTEIN KINASE NEKL-3"/>
    <property type="match status" value="1"/>
</dbReference>
<keyword evidence="2" id="KW-0723">Serine/threonine-protein kinase</keyword>
<protein>
    <recommendedName>
        <fullName evidence="1">non-specific serine/threonine protein kinase</fullName>
        <ecNumber evidence="1">2.7.11.1</ecNumber>
    </recommendedName>
</protein>
<dbReference type="SMART" id="SM00220">
    <property type="entry name" value="S_TKc"/>
    <property type="match status" value="1"/>
</dbReference>
<dbReference type="Gene3D" id="1.10.510.10">
    <property type="entry name" value="Transferase(Phosphotransferase) domain 1"/>
    <property type="match status" value="1"/>
</dbReference>
<feature type="region of interest" description="Disordered" evidence="7">
    <location>
        <begin position="390"/>
        <end position="462"/>
    </location>
</feature>
<sequence>MKIEQGRIFGGKYRLESLIAIGGMGEVWEARNLETKERVAIKVLRDDLAGQSQFLERLEIEAANARKMEHPNLAAVLDSGTDGQTGWLVMELVPGFPLTDYLEGGQTLEVGQLLPILYQCALALTAVHSANVVHRDIKPGNILIRPDGVVKLTDFGISRSDSQVDLTAAGMVMGTAQYLPPEQAKGNIATPSGDLYGLGIIAYEALVGKRPFTGSTQVDIAIAHVNQKVPPLPDSIPPLMRTLVMSLLNKEPVNRPPDAAAFARQVAYVADQLQFPIEPLPLGKPRPSESAKLTPTDMVPQISGEPTAKAEPTATSLPIVQAQVAADDEIPSRVRLREEAEQNAEPENTVAEPLTDASSQSEAADLAEAINDSQIEALSAAAAVANEVEPELPIEVSPPPPPPTDHAQTEPAAGAPTQAGHPLAEPEETVTDTDPQGPVAVPESASDAPSEPEADIQKTQPVDHFGPVLDISQWDSYSATFTQAIAIPEANSVDESGATSYHQRENWEWSDLFKRAGKPEVSLFQQAPVWVLLVLLLALVVLSVLIQGVIWKATGSPVTQGMEGTSWLMQTLVV</sequence>
<evidence type="ECO:0000313" key="11">
    <source>
        <dbReference type="Proteomes" id="UP000186785"/>
    </source>
</evidence>
<evidence type="ECO:0000256" key="1">
    <source>
        <dbReference type="ARBA" id="ARBA00012513"/>
    </source>
</evidence>
<evidence type="ECO:0000256" key="2">
    <source>
        <dbReference type="ARBA" id="ARBA00022527"/>
    </source>
</evidence>
<evidence type="ECO:0000256" key="6">
    <source>
        <dbReference type="ARBA" id="ARBA00022840"/>
    </source>
</evidence>
<dbReference type="GO" id="GO:0004674">
    <property type="term" value="F:protein serine/threonine kinase activity"/>
    <property type="evidence" value="ECO:0007669"/>
    <property type="project" value="UniProtKB-KW"/>
</dbReference>
<evidence type="ECO:0000256" key="8">
    <source>
        <dbReference type="SAM" id="Phobius"/>
    </source>
</evidence>
<organism evidence="10 11">
    <name type="scientific">Boudabousia liubingyangii</name>
    <dbReference type="NCBI Taxonomy" id="1921764"/>
    <lineage>
        <taxon>Bacteria</taxon>
        <taxon>Bacillati</taxon>
        <taxon>Actinomycetota</taxon>
        <taxon>Actinomycetes</taxon>
        <taxon>Actinomycetales</taxon>
        <taxon>Actinomycetaceae</taxon>
        <taxon>Boudabousia</taxon>
    </lineage>
</organism>
<dbReference type="FunFam" id="1.10.510.10:FF:000021">
    <property type="entry name" value="Serine/threonine protein kinase"/>
    <property type="match status" value="1"/>
</dbReference>
<dbReference type="Pfam" id="PF00069">
    <property type="entry name" value="Pkinase"/>
    <property type="match status" value="1"/>
</dbReference>
<evidence type="ECO:0000259" key="9">
    <source>
        <dbReference type="PROSITE" id="PS50011"/>
    </source>
</evidence>
<dbReference type="InterPro" id="IPR011009">
    <property type="entry name" value="Kinase-like_dom_sf"/>
</dbReference>
<keyword evidence="8" id="KW-1133">Transmembrane helix</keyword>
<feature type="region of interest" description="Disordered" evidence="7">
    <location>
        <begin position="337"/>
        <end position="363"/>
    </location>
</feature>
<dbReference type="STRING" id="1921764.BSR28_02250"/>
<dbReference type="PANTHER" id="PTHR43289">
    <property type="entry name" value="MITOGEN-ACTIVATED PROTEIN KINASE KINASE KINASE 20-RELATED"/>
    <property type="match status" value="1"/>
</dbReference>
<dbReference type="EC" id="2.7.11.1" evidence="1"/>
<evidence type="ECO:0000256" key="7">
    <source>
        <dbReference type="SAM" id="MobiDB-lite"/>
    </source>
</evidence>
<dbReference type="AlphaFoldDB" id="A0A1Q5PPI0"/>
<evidence type="ECO:0000256" key="4">
    <source>
        <dbReference type="ARBA" id="ARBA00022741"/>
    </source>
</evidence>
<dbReference type="OrthoDB" id="9762169at2"/>
<dbReference type="Proteomes" id="UP000186785">
    <property type="component" value="Unassembled WGS sequence"/>
</dbReference>
<proteinExistence type="predicted"/>
<dbReference type="PROSITE" id="PS50011">
    <property type="entry name" value="PROTEIN_KINASE_DOM"/>
    <property type="match status" value="1"/>
</dbReference>
<dbReference type="GO" id="GO:0005524">
    <property type="term" value="F:ATP binding"/>
    <property type="evidence" value="ECO:0007669"/>
    <property type="project" value="UniProtKB-KW"/>
</dbReference>
<dbReference type="PROSITE" id="PS00108">
    <property type="entry name" value="PROTEIN_KINASE_ST"/>
    <property type="match status" value="1"/>
</dbReference>
<dbReference type="SUPFAM" id="SSF56112">
    <property type="entry name" value="Protein kinase-like (PK-like)"/>
    <property type="match status" value="1"/>
</dbReference>
<gene>
    <name evidence="10" type="ORF">BSR29_00230</name>
</gene>
<feature type="domain" description="Protein kinase" evidence="9">
    <location>
        <begin position="13"/>
        <end position="269"/>
    </location>
</feature>
<keyword evidence="6" id="KW-0067">ATP-binding</keyword>
<keyword evidence="5" id="KW-0418">Kinase</keyword>
<evidence type="ECO:0000256" key="5">
    <source>
        <dbReference type="ARBA" id="ARBA00022777"/>
    </source>
</evidence>
<name>A0A1Q5PPI0_9ACTO</name>
<reference evidence="10 11" key="1">
    <citation type="submission" date="2016-11" db="EMBL/GenBank/DDBJ databases">
        <title>Actinomyces gypaetusis sp. nov. isolated from the vulture Gypaetus barbatus in Qinghai Tibet Plateau China.</title>
        <authorList>
            <person name="Meng X."/>
        </authorList>
    </citation>
    <scope>NUCLEOTIDE SEQUENCE [LARGE SCALE GENOMIC DNA]</scope>
    <source>
        <strain evidence="10 11">VUL4_2</strain>
    </source>
</reference>
<feature type="region of interest" description="Disordered" evidence="7">
    <location>
        <begin position="279"/>
        <end position="298"/>
    </location>
</feature>
<dbReference type="EMBL" id="MQSV01000001">
    <property type="protein sequence ID" value="OKL49433.1"/>
    <property type="molecule type" value="Genomic_DNA"/>
</dbReference>
<evidence type="ECO:0000313" key="10">
    <source>
        <dbReference type="EMBL" id="OKL49433.1"/>
    </source>
</evidence>
<keyword evidence="11" id="KW-1185">Reference proteome</keyword>
<keyword evidence="8" id="KW-0812">Transmembrane</keyword>
<feature type="transmembrane region" description="Helical" evidence="8">
    <location>
        <begin position="529"/>
        <end position="551"/>
    </location>
</feature>
<keyword evidence="4" id="KW-0547">Nucleotide-binding</keyword>
<dbReference type="InterPro" id="IPR000719">
    <property type="entry name" value="Prot_kinase_dom"/>
</dbReference>